<keyword evidence="2" id="KW-1185">Reference proteome</keyword>
<proteinExistence type="predicted"/>
<keyword evidence="1" id="KW-0812">Transmembrane</keyword>
<dbReference type="AlphaFoldDB" id="A0A1I7TUD7"/>
<evidence type="ECO:0000313" key="2">
    <source>
        <dbReference type="Proteomes" id="UP000095282"/>
    </source>
</evidence>
<protein>
    <submittedName>
        <fullName evidence="3">Transposase</fullName>
    </submittedName>
</protein>
<keyword evidence="1" id="KW-0472">Membrane</keyword>
<reference evidence="3" key="1">
    <citation type="submission" date="2016-11" db="UniProtKB">
        <authorList>
            <consortium name="WormBaseParasite"/>
        </authorList>
    </citation>
    <scope>IDENTIFICATION</scope>
</reference>
<keyword evidence="1" id="KW-1133">Transmembrane helix</keyword>
<accession>A0A1I7TUD7</accession>
<name>A0A1I7TUD7_9PELO</name>
<organism evidence="2 3">
    <name type="scientific">Caenorhabditis tropicalis</name>
    <dbReference type="NCBI Taxonomy" id="1561998"/>
    <lineage>
        <taxon>Eukaryota</taxon>
        <taxon>Metazoa</taxon>
        <taxon>Ecdysozoa</taxon>
        <taxon>Nematoda</taxon>
        <taxon>Chromadorea</taxon>
        <taxon>Rhabditida</taxon>
        <taxon>Rhabditina</taxon>
        <taxon>Rhabditomorpha</taxon>
        <taxon>Rhabditoidea</taxon>
        <taxon>Rhabditidae</taxon>
        <taxon>Peloderinae</taxon>
        <taxon>Caenorhabditis</taxon>
    </lineage>
</organism>
<evidence type="ECO:0000256" key="1">
    <source>
        <dbReference type="SAM" id="Phobius"/>
    </source>
</evidence>
<sequence>MKTNNSSFLARLPMEDEYFEVDGMDLQKVVELLFEPSSWGKDLEGIYEVLPEEPRPRCIIQKIFLELYESIKQEIDKKKKKLSLLCCTVHPPWPYSRKNTRELLEWCQYTCNAIGITPDRREMMKNNPKIVEMMAGHAKKAAAKIGYSKLFKNGIVSARLQQTHFLSNLSLGMKNLLTKNKLDLDLTEINKNWIESMEEILKRMSDPKERKEQEKQIALLKDVLNERDPLVTYRGGQIRYSKLDLEKCSVEKTDSGEYVAIDLYPKEKETAKNGKALGFLVLIVSLFVLGLGFMLA</sequence>
<feature type="transmembrane region" description="Helical" evidence="1">
    <location>
        <begin position="276"/>
        <end position="295"/>
    </location>
</feature>
<dbReference type="WBParaSite" id="Csp11.Scaffold629.g11882.t1">
    <property type="protein sequence ID" value="Csp11.Scaffold629.g11882.t1"/>
    <property type="gene ID" value="Csp11.Scaffold629.g11882"/>
</dbReference>
<dbReference type="Proteomes" id="UP000095282">
    <property type="component" value="Unplaced"/>
</dbReference>
<evidence type="ECO:0000313" key="3">
    <source>
        <dbReference type="WBParaSite" id="Csp11.Scaffold629.g11882.t1"/>
    </source>
</evidence>